<protein>
    <recommendedName>
        <fullName evidence="1">Glycosyltransferase 2-like domain-containing protein</fullName>
    </recommendedName>
</protein>
<dbReference type="CDD" id="cd00761">
    <property type="entry name" value="Glyco_tranf_GTA_type"/>
    <property type="match status" value="1"/>
</dbReference>
<dbReference type="Pfam" id="PF00535">
    <property type="entry name" value="Glycos_transf_2"/>
    <property type="match status" value="1"/>
</dbReference>
<gene>
    <name evidence="2" type="ORF">CPJ18_26175</name>
</gene>
<dbReference type="GO" id="GO:0016758">
    <property type="term" value="F:hexosyltransferase activity"/>
    <property type="evidence" value="ECO:0007669"/>
    <property type="project" value="UniProtKB-ARBA"/>
</dbReference>
<dbReference type="SUPFAM" id="SSF53448">
    <property type="entry name" value="Nucleotide-diphospho-sugar transferases"/>
    <property type="match status" value="1"/>
</dbReference>
<dbReference type="AlphaFoldDB" id="A0AAE5RSR0"/>
<dbReference type="EMBL" id="NXEJ01000018">
    <property type="protein sequence ID" value="POO48414.1"/>
    <property type="molecule type" value="Genomic_DNA"/>
</dbReference>
<name>A0AAE5RSR0_9HYPH</name>
<dbReference type="GeneID" id="86882749"/>
<feature type="domain" description="Glycosyltransferase 2-like" evidence="1">
    <location>
        <begin position="4"/>
        <end position="124"/>
    </location>
</feature>
<proteinExistence type="predicted"/>
<reference evidence="2 3" key="1">
    <citation type="journal article" date="2018" name="Syst. Appl. Microbiol.">
        <title>Agrobacterium rosae sp. nov., isolated from galls on different agricultural crops.</title>
        <authorList>
            <person name="Kuzmanovic N."/>
            <person name="Pulawska J."/>
            <person name="Smalla K."/>
            <person name="Nesme X."/>
        </authorList>
    </citation>
    <scope>NUCLEOTIDE SEQUENCE [LARGE SCALE GENOMIC DNA]</scope>
    <source>
        <strain evidence="2 3">NCPPB 1650</strain>
    </source>
</reference>
<evidence type="ECO:0000259" key="1">
    <source>
        <dbReference type="Pfam" id="PF00535"/>
    </source>
</evidence>
<dbReference type="RefSeq" id="WP_103660469.1">
    <property type="nucleotide sequence ID" value="NZ_NXEJ01000018.1"/>
</dbReference>
<dbReference type="PANTHER" id="PTHR22916">
    <property type="entry name" value="GLYCOSYLTRANSFERASE"/>
    <property type="match status" value="1"/>
</dbReference>
<dbReference type="Gene3D" id="3.90.550.10">
    <property type="entry name" value="Spore Coat Polysaccharide Biosynthesis Protein SpsA, Chain A"/>
    <property type="match status" value="1"/>
</dbReference>
<comment type="caution">
    <text evidence="2">The sequence shown here is derived from an EMBL/GenBank/DDBJ whole genome shotgun (WGS) entry which is preliminary data.</text>
</comment>
<dbReference type="PANTHER" id="PTHR22916:SF3">
    <property type="entry name" value="UDP-GLCNAC:BETAGAL BETA-1,3-N-ACETYLGLUCOSAMINYLTRANSFERASE-LIKE PROTEIN 1"/>
    <property type="match status" value="1"/>
</dbReference>
<dbReference type="InterPro" id="IPR001173">
    <property type="entry name" value="Glyco_trans_2-like"/>
</dbReference>
<accession>A0AAE5RSR0</accession>
<organism evidence="2 3">
    <name type="scientific">Agrobacterium rosae</name>
    <dbReference type="NCBI Taxonomy" id="1972867"/>
    <lineage>
        <taxon>Bacteria</taxon>
        <taxon>Pseudomonadati</taxon>
        <taxon>Pseudomonadota</taxon>
        <taxon>Alphaproteobacteria</taxon>
        <taxon>Hyphomicrobiales</taxon>
        <taxon>Rhizobiaceae</taxon>
        <taxon>Rhizobium/Agrobacterium group</taxon>
        <taxon>Agrobacterium</taxon>
    </lineage>
</organism>
<dbReference type="InterPro" id="IPR029044">
    <property type="entry name" value="Nucleotide-diphossugar_trans"/>
</dbReference>
<dbReference type="Proteomes" id="UP000237447">
    <property type="component" value="Unassembled WGS sequence"/>
</dbReference>
<sequence>MAVSVIVPVHNAADFLGPTLSSIANALESRDQLILVFDSCTDQSVETFLRWRRNQIANIEFEISVKETNCGSVSGSRNVGIELVNREWLTFADHDDRVLPRAYRDMERVGNHEVDVVRAGYIKQVGQDYEVVYPKYSPDMYAFYGIFVWNSLFSVDMIRKNNIEFIAGYGEDYEFNLNIAKVCKSQGFLRKPVYTWMIHGNNQHLSRKPVDFANRVLGIFDRHHEYFHSNHNALAVFVQWVEEYTTHLKIKFPDYDIAADWEKRKDLVSLLDWKLLSSF</sequence>
<evidence type="ECO:0000313" key="2">
    <source>
        <dbReference type="EMBL" id="POO48414.1"/>
    </source>
</evidence>
<evidence type="ECO:0000313" key="3">
    <source>
        <dbReference type="Proteomes" id="UP000237447"/>
    </source>
</evidence>